<evidence type="ECO:0000313" key="3">
    <source>
        <dbReference type="Proteomes" id="UP000298663"/>
    </source>
</evidence>
<reference evidence="2 3" key="2">
    <citation type="journal article" date="2019" name="G3 (Bethesda)">
        <title>Hybrid Assembly of the Genome of the Entomopathogenic Nematode Steinernema carpocapsae Identifies the X-Chromosome.</title>
        <authorList>
            <person name="Serra L."/>
            <person name="Macchietto M."/>
            <person name="Macias-Munoz A."/>
            <person name="McGill C.J."/>
            <person name="Rodriguez I.M."/>
            <person name="Rodriguez B."/>
            <person name="Murad R."/>
            <person name="Mortazavi A."/>
        </authorList>
    </citation>
    <scope>NUCLEOTIDE SEQUENCE [LARGE SCALE GENOMIC DNA]</scope>
    <source>
        <strain evidence="2 3">ALL</strain>
    </source>
</reference>
<protein>
    <submittedName>
        <fullName evidence="2">Uncharacterized protein</fullName>
    </submittedName>
</protein>
<accession>A0A4U8UU99</accession>
<name>A0A4U8UU99_STECR</name>
<comment type="caution">
    <text evidence="2">The sequence shown here is derived from an EMBL/GenBank/DDBJ whole genome shotgun (WGS) entry which is preliminary data.</text>
</comment>
<keyword evidence="3" id="KW-1185">Reference proteome</keyword>
<dbReference type="AlphaFoldDB" id="A0A4U8UU99"/>
<evidence type="ECO:0000313" key="2">
    <source>
        <dbReference type="EMBL" id="TMS35348.1"/>
    </source>
</evidence>
<sequence length="246" mass="28244">MERLAVPTDTTELYQLFQDSFEHDTVPLQNFLELQLVALEYQAELVKHKKREKEREALVRKLKTEKAAMNTYNDQLGDAKHAISKLINENHGLRSELKDLRSKLMEQSRTLEEYRSFSNLIPLTGRPSMLAESSIAELRQQENAAENSSAFSRAGKRLNGTLSPQEIKKRRQPTINSLKEKKAFGCKKTFQPIDDVPIVEEDEQAQFLEPQPLKPRKSIRRSLSEPNLIAVSRYARSNILVLIEGK</sequence>
<dbReference type="EMBL" id="AZBU02000001">
    <property type="protein sequence ID" value="TMS35348.1"/>
    <property type="molecule type" value="Genomic_DNA"/>
</dbReference>
<feature type="coiled-coil region" evidence="1">
    <location>
        <begin position="36"/>
        <end position="110"/>
    </location>
</feature>
<keyword evidence="1" id="KW-0175">Coiled coil</keyword>
<evidence type="ECO:0000256" key="1">
    <source>
        <dbReference type="SAM" id="Coils"/>
    </source>
</evidence>
<gene>
    <name evidence="2" type="ORF">L596_002772</name>
</gene>
<dbReference type="Proteomes" id="UP000298663">
    <property type="component" value="Unassembled WGS sequence"/>
</dbReference>
<proteinExistence type="predicted"/>
<reference evidence="2 3" key="1">
    <citation type="journal article" date="2015" name="Genome Biol.">
        <title>Comparative genomics of Steinernema reveals deeply conserved gene regulatory networks.</title>
        <authorList>
            <person name="Dillman A.R."/>
            <person name="Macchietto M."/>
            <person name="Porter C.F."/>
            <person name="Rogers A."/>
            <person name="Williams B."/>
            <person name="Antoshechkin I."/>
            <person name="Lee M.M."/>
            <person name="Goodwin Z."/>
            <person name="Lu X."/>
            <person name="Lewis E.E."/>
            <person name="Goodrich-Blair H."/>
            <person name="Stock S.P."/>
            <person name="Adams B.J."/>
            <person name="Sternberg P.W."/>
            <person name="Mortazavi A."/>
        </authorList>
    </citation>
    <scope>NUCLEOTIDE SEQUENCE [LARGE SCALE GENOMIC DNA]</scope>
    <source>
        <strain evidence="2 3">ALL</strain>
    </source>
</reference>
<organism evidence="2 3">
    <name type="scientific">Steinernema carpocapsae</name>
    <name type="common">Entomopathogenic nematode</name>
    <dbReference type="NCBI Taxonomy" id="34508"/>
    <lineage>
        <taxon>Eukaryota</taxon>
        <taxon>Metazoa</taxon>
        <taxon>Ecdysozoa</taxon>
        <taxon>Nematoda</taxon>
        <taxon>Chromadorea</taxon>
        <taxon>Rhabditida</taxon>
        <taxon>Tylenchina</taxon>
        <taxon>Panagrolaimomorpha</taxon>
        <taxon>Strongyloidoidea</taxon>
        <taxon>Steinernematidae</taxon>
        <taxon>Steinernema</taxon>
    </lineage>
</organism>